<dbReference type="SUPFAM" id="SSF53850">
    <property type="entry name" value="Periplasmic binding protein-like II"/>
    <property type="match status" value="1"/>
</dbReference>
<dbReference type="CDD" id="cd08414">
    <property type="entry name" value="PBP2_LTTR_aromatics_like"/>
    <property type="match status" value="1"/>
</dbReference>
<evidence type="ECO:0000256" key="6">
    <source>
        <dbReference type="ARBA" id="ARBA00040885"/>
    </source>
</evidence>
<evidence type="ECO:0000256" key="2">
    <source>
        <dbReference type="ARBA" id="ARBA00023015"/>
    </source>
</evidence>
<comment type="similarity">
    <text evidence="1">Belongs to the LysR transcriptional regulatory family.</text>
</comment>
<keyword evidence="4" id="KW-0010">Activator</keyword>
<sequence length="320" mass="34970">MPRSATSRPRCRPAAVSEVTLRQLRYFAVLGEELNYRRAAERLFITQPALSTAIKALEQAFGVVLFTRSTREVALTDLGAAWLPQVQQALAGVDAVVDNLVTLSGTRQGRLRLGYLIGTGADLLFRIVRHFEAAYPEVSVEPIEFDFADPTAGLSSGATEVALIRPPVDLPEHRMLILDSESWVACLPRDHPLADRHEVGIAELLDDPIVCAPLTAGPWRDYWLAMDVRGNRPPTIAAVAATYEAETTSIARGLGISFTTSSVARFYDRPGIVYVPITDRPPSHTALAWSPAALSPQADALVRHVQSHWSFGDTPDEPAR</sequence>
<dbReference type="EMBL" id="CP059894">
    <property type="protein sequence ID" value="QNJ94235.1"/>
    <property type="molecule type" value="Genomic_DNA"/>
</dbReference>
<evidence type="ECO:0000256" key="7">
    <source>
        <dbReference type="ARBA" id="ARBA00056658"/>
    </source>
</evidence>
<feature type="domain" description="HTH lysR-type" evidence="8">
    <location>
        <begin position="19"/>
        <end position="76"/>
    </location>
</feature>
<dbReference type="PROSITE" id="PS50931">
    <property type="entry name" value="HTH_LYSR"/>
    <property type="match status" value="1"/>
</dbReference>
<reference evidence="9 10" key="1">
    <citation type="submission" date="2020-07" db="EMBL/GenBank/DDBJ databases">
        <title>Draft genome sequence of four isobutane-metabolizing strains capable of cometabolically degrading diverse ether contaminants.</title>
        <authorList>
            <person name="Chen W."/>
            <person name="Faulkner N."/>
            <person name="Smith C."/>
            <person name="Hyman M."/>
        </authorList>
    </citation>
    <scope>NUCLEOTIDE SEQUENCE [LARGE SCALE GENOMIC DNA]</scope>
    <source>
        <strain evidence="9 10">2A</strain>
    </source>
</reference>
<keyword evidence="3" id="KW-0238">DNA-binding</keyword>
<organism evidence="9 10">
    <name type="scientific">Mycolicibacterium fluoranthenivorans</name>
    <dbReference type="NCBI Taxonomy" id="258505"/>
    <lineage>
        <taxon>Bacteria</taxon>
        <taxon>Bacillati</taxon>
        <taxon>Actinomycetota</taxon>
        <taxon>Actinomycetes</taxon>
        <taxon>Mycobacteriales</taxon>
        <taxon>Mycobacteriaceae</taxon>
        <taxon>Mycolicibacterium</taxon>
    </lineage>
</organism>
<gene>
    <name evidence="9" type="ORF">HZU40_08155</name>
</gene>
<evidence type="ECO:0000256" key="5">
    <source>
        <dbReference type="ARBA" id="ARBA00023163"/>
    </source>
</evidence>
<evidence type="ECO:0000256" key="3">
    <source>
        <dbReference type="ARBA" id="ARBA00023125"/>
    </source>
</evidence>
<evidence type="ECO:0000256" key="4">
    <source>
        <dbReference type="ARBA" id="ARBA00023159"/>
    </source>
</evidence>
<dbReference type="Gene3D" id="3.40.190.10">
    <property type="entry name" value="Periplasmic binding protein-like II"/>
    <property type="match status" value="2"/>
</dbReference>
<dbReference type="GO" id="GO:0003677">
    <property type="term" value="F:DNA binding"/>
    <property type="evidence" value="ECO:0007669"/>
    <property type="project" value="UniProtKB-KW"/>
</dbReference>
<dbReference type="GO" id="GO:0032993">
    <property type="term" value="C:protein-DNA complex"/>
    <property type="evidence" value="ECO:0007669"/>
    <property type="project" value="TreeGrafter"/>
</dbReference>
<comment type="function">
    <text evidence="7">Required for the induction the katG gene for catalase. Involved in the response to hydrogen peroxide.</text>
</comment>
<dbReference type="PRINTS" id="PR00039">
    <property type="entry name" value="HTHLYSR"/>
</dbReference>
<evidence type="ECO:0000256" key="1">
    <source>
        <dbReference type="ARBA" id="ARBA00009437"/>
    </source>
</evidence>
<dbReference type="PANTHER" id="PTHR30346:SF0">
    <property type="entry name" value="HCA OPERON TRANSCRIPTIONAL ACTIVATOR HCAR"/>
    <property type="match status" value="1"/>
</dbReference>
<dbReference type="InterPro" id="IPR000847">
    <property type="entry name" value="LysR_HTH_N"/>
</dbReference>
<dbReference type="AlphaFoldDB" id="A0A7G8PIR9"/>
<dbReference type="Pfam" id="PF00126">
    <property type="entry name" value="HTH_1"/>
    <property type="match status" value="1"/>
</dbReference>
<dbReference type="SUPFAM" id="SSF46785">
    <property type="entry name" value="Winged helix' DNA-binding domain"/>
    <property type="match status" value="1"/>
</dbReference>
<name>A0A7G8PIR9_9MYCO</name>
<evidence type="ECO:0000313" key="10">
    <source>
        <dbReference type="Proteomes" id="UP000515498"/>
    </source>
</evidence>
<dbReference type="Proteomes" id="UP000515498">
    <property type="component" value="Chromosome"/>
</dbReference>
<dbReference type="InterPro" id="IPR036390">
    <property type="entry name" value="WH_DNA-bd_sf"/>
</dbReference>
<keyword evidence="2" id="KW-0805">Transcription regulation</keyword>
<proteinExistence type="inferred from homology"/>
<evidence type="ECO:0000259" key="8">
    <source>
        <dbReference type="PROSITE" id="PS50931"/>
    </source>
</evidence>
<keyword evidence="5" id="KW-0804">Transcription</keyword>
<dbReference type="Gene3D" id="1.10.10.10">
    <property type="entry name" value="Winged helix-like DNA-binding domain superfamily/Winged helix DNA-binding domain"/>
    <property type="match status" value="1"/>
</dbReference>
<dbReference type="Pfam" id="PF03466">
    <property type="entry name" value="LysR_substrate"/>
    <property type="match status" value="1"/>
</dbReference>
<dbReference type="GO" id="GO:0003700">
    <property type="term" value="F:DNA-binding transcription factor activity"/>
    <property type="evidence" value="ECO:0007669"/>
    <property type="project" value="InterPro"/>
</dbReference>
<dbReference type="InterPro" id="IPR036388">
    <property type="entry name" value="WH-like_DNA-bd_sf"/>
</dbReference>
<dbReference type="PANTHER" id="PTHR30346">
    <property type="entry name" value="TRANSCRIPTIONAL DUAL REGULATOR HCAR-RELATED"/>
    <property type="match status" value="1"/>
</dbReference>
<dbReference type="InterPro" id="IPR005119">
    <property type="entry name" value="LysR_subst-bd"/>
</dbReference>
<protein>
    <recommendedName>
        <fullName evidence="6">Probable hydrogen peroxide-inducible genes activator</fullName>
    </recommendedName>
</protein>
<dbReference type="FunFam" id="1.10.10.10:FF:000001">
    <property type="entry name" value="LysR family transcriptional regulator"/>
    <property type="match status" value="1"/>
</dbReference>
<accession>A0A7G8PIR9</accession>
<evidence type="ECO:0000313" key="9">
    <source>
        <dbReference type="EMBL" id="QNJ94235.1"/>
    </source>
</evidence>
<dbReference type="KEGG" id="mflu:HZU40_08155"/>